<dbReference type="GO" id="GO:0005886">
    <property type="term" value="C:plasma membrane"/>
    <property type="evidence" value="ECO:0007669"/>
    <property type="project" value="TreeGrafter"/>
</dbReference>
<dbReference type="STRING" id="50429.A0A2B4SDN2"/>
<dbReference type="PROSITE" id="PS51408">
    <property type="entry name" value="TRANSFERRIN_LIKE_4"/>
    <property type="match status" value="1"/>
</dbReference>
<dbReference type="SMART" id="SM00094">
    <property type="entry name" value="TR_FER"/>
    <property type="match status" value="1"/>
</dbReference>
<dbReference type="GO" id="GO:0005615">
    <property type="term" value="C:extracellular space"/>
    <property type="evidence" value="ECO:0007669"/>
    <property type="project" value="TreeGrafter"/>
</dbReference>
<sequence length="406" mass="44499">MERILIVLLLFTTIHYAYSADQIKFRWCALSAEKDKCNEFKDKVMAVAKNLTLSVNASCVDGSSTDDCIQKINNDEADLVTLDGGDIYAAGKLHGFKVIVAEQYGEYGVKYFAVAVVRKKNTGFDIKSLKGKKSCHTGAGRTAGWKVPVGFLLRVKIMPSVACGDEYNSYLSAAKFFSESCVPGTKAKVSASVYEKVSNLCNLCAGPESDKCTINMEKNKYVGYHGAFKCMADGKGDVAFVKYTTTKEVTDGGKYGKPGDYQYLCPDGGRKDVGEHKECHLGANPAHAVVTKKDNPNIEVIVKILITMCEKYGENQTDWNKFQLFNSSKYGGSNLLFKDSTTSLKAQAADKQDFMDYLGKKYGENVDSLTQCDYSSTTAPTTLSASTVFLPVYPLLLFTALLNMLI</sequence>
<dbReference type="InterPro" id="IPR001156">
    <property type="entry name" value="Transferrin-like_dom"/>
</dbReference>
<dbReference type="GO" id="GO:0055037">
    <property type="term" value="C:recycling endosome"/>
    <property type="evidence" value="ECO:0007669"/>
    <property type="project" value="TreeGrafter"/>
</dbReference>
<reference evidence="6" key="1">
    <citation type="journal article" date="2017" name="bioRxiv">
        <title>Comparative analysis of the genomes of Stylophora pistillata and Acropora digitifera provides evidence for extensive differences between species of corals.</title>
        <authorList>
            <person name="Voolstra C.R."/>
            <person name="Li Y."/>
            <person name="Liew Y.J."/>
            <person name="Baumgarten S."/>
            <person name="Zoccola D."/>
            <person name="Flot J.-F."/>
            <person name="Tambutte S."/>
            <person name="Allemand D."/>
            <person name="Aranda M."/>
        </authorList>
    </citation>
    <scope>NUCLEOTIDE SEQUENCE [LARGE SCALE GENOMIC DNA]</scope>
</reference>
<keyword evidence="3" id="KW-0732">Signal</keyword>
<evidence type="ECO:0000256" key="2">
    <source>
        <dbReference type="ARBA" id="ARBA00022525"/>
    </source>
</evidence>
<dbReference type="Pfam" id="PF00405">
    <property type="entry name" value="Transferrin"/>
    <property type="match status" value="1"/>
</dbReference>
<dbReference type="PANTHER" id="PTHR11485">
    <property type="entry name" value="TRANSFERRIN"/>
    <property type="match status" value="1"/>
</dbReference>
<evidence type="ECO:0000256" key="1">
    <source>
        <dbReference type="ARBA" id="ARBA00004613"/>
    </source>
</evidence>
<dbReference type="Gene3D" id="3.40.190.10">
    <property type="entry name" value="Periplasmic binding protein-like II"/>
    <property type="match status" value="2"/>
</dbReference>
<dbReference type="OrthoDB" id="9981115at2759"/>
<dbReference type="GO" id="GO:0005769">
    <property type="term" value="C:early endosome"/>
    <property type="evidence" value="ECO:0007669"/>
    <property type="project" value="TreeGrafter"/>
</dbReference>
<dbReference type="Proteomes" id="UP000225706">
    <property type="component" value="Unassembled WGS sequence"/>
</dbReference>
<accession>A0A2B4SDN2</accession>
<feature type="chain" id="PRO_5013083731" evidence="3">
    <location>
        <begin position="20"/>
        <end position="406"/>
    </location>
</feature>
<dbReference type="PANTHER" id="PTHR11485:SF29">
    <property type="entry name" value="TRANSFERRIN 2"/>
    <property type="match status" value="1"/>
</dbReference>
<dbReference type="EMBL" id="LSMT01000092">
    <property type="protein sequence ID" value="PFX27991.1"/>
    <property type="molecule type" value="Genomic_DNA"/>
</dbReference>
<evidence type="ECO:0000256" key="3">
    <source>
        <dbReference type="SAM" id="SignalP"/>
    </source>
</evidence>
<keyword evidence="2" id="KW-0964">Secreted</keyword>
<feature type="signal peptide" evidence="3">
    <location>
        <begin position="1"/>
        <end position="19"/>
    </location>
</feature>
<name>A0A2B4SDN2_STYPI</name>
<dbReference type="PRINTS" id="PR00422">
    <property type="entry name" value="TRANSFERRIN"/>
</dbReference>
<keyword evidence="6" id="KW-1185">Reference proteome</keyword>
<organism evidence="5 6">
    <name type="scientific">Stylophora pistillata</name>
    <name type="common">Smooth cauliflower coral</name>
    <dbReference type="NCBI Taxonomy" id="50429"/>
    <lineage>
        <taxon>Eukaryota</taxon>
        <taxon>Metazoa</taxon>
        <taxon>Cnidaria</taxon>
        <taxon>Anthozoa</taxon>
        <taxon>Hexacorallia</taxon>
        <taxon>Scleractinia</taxon>
        <taxon>Astrocoeniina</taxon>
        <taxon>Pocilloporidae</taxon>
        <taxon>Stylophora</taxon>
    </lineage>
</organism>
<dbReference type="AlphaFoldDB" id="A0A2B4SDN2"/>
<evidence type="ECO:0000313" key="5">
    <source>
        <dbReference type="EMBL" id="PFX27991.1"/>
    </source>
</evidence>
<comment type="caution">
    <text evidence="5">The sequence shown here is derived from an EMBL/GenBank/DDBJ whole genome shotgun (WGS) entry which is preliminary data.</text>
</comment>
<comment type="subcellular location">
    <subcellularLocation>
        <location evidence="1">Secreted</location>
    </subcellularLocation>
</comment>
<evidence type="ECO:0000259" key="4">
    <source>
        <dbReference type="PROSITE" id="PS51408"/>
    </source>
</evidence>
<dbReference type="FunFam" id="3.40.190.10:FF:000095">
    <property type="entry name" value="Lactotransferrin"/>
    <property type="match status" value="1"/>
</dbReference>
<feature type="domain" description="Transferrin-like" evidence="4">
    <location>
        <begin position="25"/>
        <end position="371"/>
    </location>
</feature>
<protein>
    <submittedName>
        <fullName evidence="5">Melanotransferrin</fullName>
    </submittedName>
</protein>
<gene>
    <name evidence="5" type="primary">Mfi2</name>
    <name evidence="5" type="ORF">AWC38_SpisGene7325</name>
</gene>
<dbReference type="SUPFAM" id="SSF53850">
    <property type="entry name" value="Periplasmic binding protein-like II"/>
    <property type="match status" value="1"/>
</dbReference>
<evidence type="ECO:0000313" key="6">
    <source>
        <dbReference type="Proteomes" id="UP000225706"/>
    </source>
</evidence>
<proteinExistence type="predicted"/>
<dbReference type="GO" id="GO:0006826">
    <property type="term" value="P:iron ion transport"/>
    <property type="evidence" value="ECO:0007669"/>
    <property type="project" value="TreeGrafter"/>
</dbReference>